<reference evidence="1 2" key="1">
    <citation type="submission" date="2014-10" db="EMBL/GenBank/DDBJ databases">
        <title>Draft genome of the hookworm Ancylostoma caninum.</title>
        <authorList>
            <person name="Mitreva M."/>
        </authorList>
    </citation>
    <scope>NUCLEOTIDE SEQUENCE [LARGE SCALE GENOMIC DNA]</scope>
    <source>
        <strain evidence="1 2">Baltimore</strain>
    </source>
</reference>
<sequence length="81" mass="9187">MPLRTYPGHLGCGIIGLAQIRTYLSLPFNAASRLVGGIANREIPVWLREPILGFFARMYDCRMDEAIQSDFRVCFHCSCYS</sequence>
<evidence type="ECO:0000313" key="2">
    <source>
        <dbReference type="Proteomes" id="UP000252519"/>
    </source>
</evidence>
<dbReference type="EMBL" id="JOJR01010213">
    <property type="protein sequence ID" value="RCN25849.1"/>
    <property type="molecule type" value="Genomic_DNA"/>
</dbReference>
<keyword evidence="2" id="KW-1185">Reference proteome</keyword>
<proteinExistence type="predicted"/>
<dbReference type="Proteomes" id="UP000252519">
    <property type="component" value="Unassembled WGS sequence"/>
</dbReference>
<evidence type="ECO:0000313" key="1">
    <source>
        <dbReference type="EMBL" id="RCN25849.1"/>
    </source>
</evidence>
<dbReference type="STRING" id="29170.A0A368F4C2"/>
<name>A0A368F4C2_ANCCA</name>
<accession>A0A368F4C2</accession>
<dbReference type="AlphaFoldDB" id="A0A368F4C2"/>
<organism evidence="1 2">
    <name type="scientific">Ancylostoma caninum</name>
    <name type="common">Dog hookworm</name>
    <dbReference type="NCBI Taxonomy" id="29170"/>
    <lineage>
        <taxon>Eukaryota</taxon>
        <taxon>Metazoa</taxon>
        <taxon>Ecdysozoa</taxon>
        <taxon>Nematoda</taxon>
        <taxon>Chromadorea</taxon>
        <taxon>Rhabditida</taxon>
        <taxon>Rhabditina</taxon>
        <taxon>Rhabditomorpha</taxon>
        <taxon>Strongyloidea</taxon>
        <taxon>Ancylostomatidae</taxon>
        <taxon>Ancylostomatinae</taxon>
        <taxon>Ancylostoma</taxon>
    </lineage>
</organism>
<protein>
    <submittedName>
        <fullName evidence="1">Uncharacterized protein</fullName>
    </submittedName>
</protein>
<comment type="caution">
    <text evidence="1">The sequence shown here is derived from an EMBL/GenBank/DDBJ whole genome shotgun (WGS) entry which is preliminary data.</text>
</comment>
<dbReference type="OrthoDB" id="4330at2759"/>
<gene>
    <name evidence="1" type="ORF">ANCCAN_28436</name>
</gene>